<gene>
    <name evidence="2" type="ORF">C8F04DRAFT_46499</name>
</gene>
<dbReference type="EMBL" id="JARJCM010000105">
    <property type="protein sequence ID" value="KAJ7029069.1"/>
    <property type="molecule type" value="Genomic_DNA"/>
</dbReference>
<keyword evidence="3" id="KW-1185">Reference proteome</keyword>
<sequence>MDLTQQITSLATFAHLSFTLFRCSRLQYMSNQLYGDSQTMVKNAMFCLAKQQELDPTAPFYLFQVCDDPLERLFGKLRMLGGHNSAMNYLQAIDRVGHACDLQGAFMHNPDLEQGERRLSMSRSEGVDHLMMKSWTADLTAGSCHEAAAWNAGRDIAIGIFEKTAVPREHYDYETLFADEDVDMLRPWRGASQVQERLSKRCTNPLGFPLDRRATSATPESQKLPARTGRHHSPL</sequence>
<feature type="region of interest" description="Disordered" evidence="1">
    <location>
        <begin position="203"/>
        <end position="235"/>
    </location>
</feature>
<proteinExistence type="predicted"/>
<evidence type="ECO:0000313" key="3">
    <source>
        <dbReference type="Proteomes" id="UP001218188"/>
    </source>
</evidence>
<reference evidence="2" key="1">
    <citation type="submission" date="2023-03" db="EMBL/GenBank/DDBJ databases">
        <title>Massive genome expansion in bonnet fungi (Mycena s.s.) driven by repeated elements and novel gene families across ecological guilds.</title>
        <authorList>
            <consortium name="Lawrence Berkeley National Laboratory"/>
            <person name="Harder C.B."/>
            <person name="Miyauchi S."/>
            <person name="Viragh M."/>
            <person name="Kuo A."/>
            <person name="Thoen E."/>
            <person name="Andreopoulos B."/>
            <person name="Lu D."/>
            <person name="Skrede I."/>
            <person name="Drula E."/>
            <person name="Henrissat B."/>
            <person name="Morin E."/>
            <person name="Kohler A."/>
            <person name="Barry K."/>
            <person name="LaButti K."/>
            <person name="Morin E."/>
            <person name="Salamov A."/>
            <person name="Lipzen A."/>
            <person name="Mereny Z."/>
            <person name="Hegedus B."/>
            <person name="Baldrian P."/>
            <person name="Stursova M."/>
            <person name="Weitz H."/>
            <person name="Taylor A."/>
            <person name="Grigoriev I.V."/>
            <person name="Nagy L.G."/>
            <person name="Martin F."/>
            <person name="Kauserud H."/>
        </authorList>
    </citation>
    <scope>NUCLEOTIDE SEQUENCE</scope>
    <source>
        <strain evidence="2">CBHHK200</strain>
    </source>
</reference>
<dbReference type="Proteomes" id="UP001218188">
    <property type="component" value="Unassembled WGS sequence"/>
</dbReference>
<evidence type="ECO:0000313" key="2">
    <source>
        <dbReference type="EMBL" id="KAJ7029069.1"/>
    </source>
</evidence>
<organism evidence="2 3">
    <name type="scientific">Mycena alexandri</name>
    <dbReference type="NCBI Taxonomy" id="1745969"/>
    <lineage>
        <taxon>Eukaryota</taxon>
        <taxon>Fungi</taxon>
        <taxon>Dikarya</taxon>
        <taxon>Basidiomycota</taxon>
        <taxon>Agaricomycotina</taxon>
        <taxon>Agaricomycetes</taxon>
        <taxon>Agaricomycetidae</taxon>
        <taxon>Agaricales</taxon>
        <taxon>Marasmiineae</taxon>
        <taxon>Mycenaceae</taxon>
        <taxon>Mycena</taxon>
    </lineage>
</organism>
<dbReference type="AlphaFoldDB" id="A0AAD6SKA6"/>
<protein>
    <submittedName>
        <fullName evidence="2">Uncharacterized protein</fullName>
    </submittedName>
</protein>
<name>A0AAD6SKA6_9AGAR</name>
<comment type="caution">
    <text evidence="2">The sequence shown here is derived from an EMBL/GenBank/DDBJ whole genome shotgun (WGS) entry which is preliminary data.</text>
</comment>
<accession>A0AAD6SKA6</accession>
<evidence type="ECO:0000256" key="1">
    <source>
        <dbReference type="SAM" id="MobiDB-lite"/>
    </source>
</evidence>